<dbReference type="Pfam" id="PF17906">
    <property type="entry name" value="HTH_48"/>
    <property type="match status" value="1"/>
</dbReference>
<reference evidence="3 4" key="1">
    <citation type="journal article" date="2022" name="Allergy">
        <title>Genome assembly and annotation of Periplaneta americana reveal a comprehensive cockroach allergen profile.</title>
        <authorList>
            <person name="Wang L."/>
            <person name="Xiong Q."/>
            <person name="Saelim N."/>
            <person name="Wang L."/>
            <person name="Nong W."/>
            <person name="Wan A.T."/>
            <person name="Shi M."/>
            <person name="Liu X."/>
            <person name="Cao Q."/>
            <person name="Hui J.H.L."/>
            <person name="Sookrung N."/>
            <person name="Leung T.F."/>
            <person name="Tungtrongchitr A."/>
            <person name="Tsui S.K.W."/>
        </authorList>
    </citation>
    <scope>NUCLEOTIDE SEQUENCE [LARGE SCALE GENOMIC DNA]</scope>
    <source>
        <strain evidence="3">PWHHKU_190912</strain>
    </source>
</reference>
<gene>
    <name evidence="3" type="ORF">ANN_10115</name>
</gene>
<sequence length="85" mass="9509">MAGLCEGGNEPPGSLKASNEWSRGRYKMERQMEKVEHFEHILLFEFNRGAKAAEAARNICAVFGDNAIGESTARKCFFFFKGGLF</sequence>
<accession>A0ABQ8TP81</accession>
<proteinExistence type="predicted"/>
<feature type="region of interest" description="Disordered" evidence="1">
    <location>
        <begin position="1"/>
        <end position="20"/>
    </location>
</feature>
<protein>
    <recommendedName>
        <fullName evidence="2">Mos1 transposase HTH domain-containing protein</fullName>
    </recommendedName>
</protein>
<feature type="domain" description="Mos1 transposase HTH" evidence="2">
    <location>
        <begin position="36"/>
        <end position="80"/>
    </location>
</feature>
<dbReference type="InterPro" id="IPR041426">
    <property type="entry name" value="Mos1_HTH"/>
</dbReference>
<name>A0ABQ8TP81_PERAM</name>
<evidence type="ECO:0000313" key="4">
    <source>
        <dbReference type="Proteomes" id="UP001148838"/>
    </source>
</evidence>
<dbReference type="EMBL" id="JAJSOF020000005">
    <property type="protein sequence ID" value="KAJ4448103.1"/>
    <property type="molecule type" value="Genomic_DNA"/>
</dbReference>
<evidence type="ECO:0000313" key="3">
    <source>
        <dbReference type="EMBL" id="KAJ4448103.1"/>
    </source>
</evidence>
<evidence type="ECO:0000259" key="2">
    <source>
        <dbReference type="Pfam" id="PF17906"/>
    </source>
</evidence>
<comment type="caution">
    <text evidence="3">The sequence shown here is derived from an EMBL/GenBank/DDBJ whole genome shotgun (WGS) entry which is preliminary data.</text>
</comment>
<keyword evidence="4" id="KW-1185">Reference proteome</keyword>
<organism evidence="3 4">
    <name type="scientific">Periplaneta americana</name>
    <name type="common">American cockroach</name>
    <name type="synonym">Blatta americana</name>
    <dbReference type="NCBI Taxonomy" id="6978"/>
    <lineage>
        <taxon>Eukaryota</taxon>
        <taxon>Metazoa</taxon>
        <taxon>Ecdysozoa</taxon>
        <taxon>Arthropoda</taxon>
        <taxon>Hexapoda</taxon>
        <taxon>Insecta</taxon>
        <taxon>Pterygota</taxon>
        <taxon>Neoptera</taxon>
        <taxon>Polyneoptera</taxon>
        <taxon>Dictyoptera</taxon>
        <taxon>Blattodea</taxon>
        <taxon>Blattoidea</taxon>
        <taxon>Blattidae</taxon>
        <taxon>Blattinae</taxon>
        <taxon>Periplaneta</taxon>
    </lineage>
</organism>
<evidence type="ECO:0000256" key="1">
    <source>
        <dbReference type="SAM" id="MobiDB-lite"/>
    </source>
</evidence>
<dbReference type="Proteomes" id="UP001148838">
    <property type="component" value="Unassembled WGS sequence"/>
</dbReference>
<dbReference type="Gene3D" id="1.10.10.1450">
    <property type="match status" value="1"/>
</dbReference>